<dbReference type="InterPro" id="IPR003594">
    <property type="entry name" value="HATPase_dom"/>
</dbReference>
<dbReference type="EC" id="2.7.13.3" evidence="2"/>
<keyword evidence="4" id="KW-0808">Transferase</keyword>
<dbReference type="InterPro" id="IPR011712">
    <property type="entry name" value="Sig_transdc_His_kin_sub3_dim/P"/>
</dbReference>
<dbReference type="PATRIC" id="fig|253.9.peg.4014"/>
<dbReference type="SMART" id="SM00387">
    <property type="entry name" value="HATPase_c"/>
    <property type="match status" value="1"/>
</dbReference>
<dbReference type="InterPro" id="IPR011990">
    <property type="entry name" value="TPR-like_helical_dom_sf"/>
</dbReference>
<evidence type="ECO:0000256" key="5">
    <source>
        <dbReference type="ARBA" id="ARBA00022741"/>
    </source>
</evidence>
<comment type="caution">
    <text evidence="13">The sequence shown here is derived from an EMBL/GenBank/DDBJ whole genome shotgun (WGS) entry which is preliminary data.</text>
</comment>
<evidence type="ECO:0000256" key="6">
    <source>
        <dbReference type="ARBA" id="ARBA00022777"/>
    </source>
</evidence>
<evidence type="ECO:0000259" key="12">
    <source>
        <dbReference type="PROSITE" id="PS50109"/>
    </source>
</evidence>
<evidence type="ECO:0000256" key="4">
    <source>
        <dbReference type="ARBA" id="ARBA00022679"/>
    </source>
</evidence>
<sequence>MVIFTGLLYKAQLPLNHKAYHDSLYTAFRNQKNDSAKARTAFQLAHYWAVKRDQNKAEKYLAEGRSCFKNNRFLLGIYYSSVIEVYLDTDPVKTRKALHKADSLLSLFHTSDAYYTLARSWYSEAINAQKVNDEKKALEIIISKVIPLIKKSGKKDSLAMFYSQVGILLMNSDQLENAEEYFSRIIEMKRSLPANSNILVRAYIYSAEAFVYGKKLPQAKSRLDEAWKILAKNPESSDYGDYYKVTGNYFEKAGKHDEAIRYYDKGIEFAKSIEDTYLESDLVRYRLGLLFDTKQFDQAKKMLNQVMLSSRYMADLDNRKEVYGQMAKVSHALGHNAEAYQWQLKYSSLSDSLHVARSDEDIAEIEAKFKNSEKEKTIARLQADKKQNALNSKNQKLTSWILGIAVTTLLVGVFFLAYYYKSAKKLAKQKEINHEQHLKEMENQHRLTLVQAMLGAEERERQRIGRDLHDGLGGMLAGIKMNLSQQSQSEYHNLNTVISRLDESVTELRRIARNMMPESLLKIGLETALRDLCELLQSDETEIDFQAIDISENIPAATQMHIYRIVQELLSNAVRHGSPSHIILQCSQNHNRFYITAEDDGVGFDTRLIEKSPGIGFSNIKNRIAYLKGTMDITSAENEGTTVNIELDIEAGRQNRMI</sequence>
<keyword evidence="8" id="KW-0902">Two-component regulatory system</keyword>
<dbReference type="EMBL" id="LJOD01000006">
    <property type="protein sequence ID" value="KPE51175.1"/>
    <property type="molecule type" value="Genomic_DNA"/>
</dbReference>
<dbReference type="SMART" id="SM00028">
    <property type="entry name" value="TPR"/>
    <property type="match status" value="3"/>
</dbReference>
<dbReference type="Gene3D" id="1.25.40.10">
    <property type="entry name" value="Tetratricopeptide repeat domain"/>
    <property type="match status" value="2"/>
</dbReference>
<keyword evidence="10" id="KW-0175">Coiled coil</keyword>
<feature type="transmembrane region" description="Helical" evidence="11">
    <location>
        <begin position="400"/>
        <end position="420"/>
    </location>
</feature>
<dbReference type="AlphaFoldDB" id="A0A0N0ZVV2"/>
<dbReference type="PROSITE" id="PS50109">
    <property type="entry name" value="HIS_KIN"/>
    <property type="match status" value="1"/>
</dbReference>
<name>A0A0N0ZVV2_CHRID</name>
<dbReference type="PROSITE" id="PS50005">
    <property type="entry name" value="TPR"/>
    <property type="match status" value="1"/>
</dbReference>
<evidence type="ECO:0000256" key="7">
    <source>
        <dbReference type="ARBA" id="ARBA00022840"/>
    </source>
</evidence>
<dbReference type="CDD" id="cd16917">
    <property type="entry name" value="HATPase_UhpB-NarQ-NarX-like"/>
    <property type="match status" value="1"/>
</dbReference>
<evidence type="ECO:0000256" key="9">
    <source>
        <dbReference type="PROSITE-ProRule" id="PRU00339"/>
    </source>
</evidence>
<proteinExistence type="predicted"/>
<organism evidence="13 14">
    <name type="scientific">Chryseobacterium indologenes</name>
    <name type="common">Flavobacterium indologenes</name>
    <dbReference type="NCBI Taxonomy" id="253"/>
    <lineage>
        <taxon>Bacteria</taxon>
        <taxon>Pseudomonadati</taxon>
        <taxon>Bacteroidota</taxon>
        <taxon>Flavobacteriia</taxon>
        <taxon>Flavobacteriales</taxon>
        <taxon>Weeksellaceae</taxon>
        <taxon>Chryseobacterium group</taxon>
        <taxon>Chryseobacterium</taxon>
    </lineage>
</organism>
<evidence type="ECO:0000256" key="11">
    <source>
        <dbReference type="SAM" id="Phobius"/>
    </source>
</evidence>
<evidence type="ECO:0000313" key="14">
    <source>
        <dbReference type="Proteomes" id="UP000037953"/>
    </source>
</evidence>
<dbReference type="Proteomes" id="UP000037953">
    <property type="component" value="Unassembled WGS sequence"/>
</dbReference>
<keyword evidence="7" id="KW-0067">ATP-binding</keyword>
<dbReference type="GO" id="GO:0005524">
    <property type="term" value="F:ATP binding"/>
    <property type="evidence" value="ECO:0007669"/>
    <property type="project" value="UniProtKB-KW"/>
</dbReference>
<gene>
    <name evidence="13" type="ORF">AOB46_10935</name>
</gene>
<keyword evidence="11" id="KW-0812">Transmembrane</keyword>
<keyword evidence="9" id="KW-0802">TPR repeat</keyword>
<dbReference type="InterPro" id="IPR005467">
    <property type="entry name" value="His_kinase_dom"/>
</dbReference>
<dbReference type="SUPFAM" id="SSF48452">
    <property type="entry name" value="TPR-like"/>
    <property type="match status" value="1"/>
</dbReference>
<reference evidence="13 14" key="1">
    <citation type="journal article" date="2015" name="Genom Data">
        <title>Draft genome sequence of a multidrug-resistant Chryseobacterium indologenes isolate from Malaysia.</title>
        <authorList>
            <person name="Yu C.Y."/>
            <person name="Ang G.Y."/>
            <person name="Cheng H.J."/>
            <person name="Cheong Y.M."/>
            <person name="Yin W.F."/>
            <person name="Chan K.G."/>
        </authorList>
    </citation>
    <scope>NUCLEOTIDE SEQUENCE [LARGE SCALE GENOMIC DNA]</scope>
    <source>
        <strain evidence="13 14">CI_885</strain>
    </source>
</reference>
<keyword evidence="6" id="KW-0418">Kinase</keyword>
<dbReference type="InterPro" id="IPR019734">
    <property type="entry name" value="TPR_rpt"/>
</dbReference>
<evidence type="ECO:0000256" key="1">
    <source>
        <dbReference type="ARBA" id="ARBA00000085"/>
    </source>
</evidence>
<dbReference type="GO" id="GO:0046983">
    <property type="term" value="F:protein dimerization activity"/>
    <property type="evidence" value="ECO:0007669"/>
    <property type="project" value="InterPro"/>
</dbReference>
<evidence type="ECO:0000256" key="8">
    <source>
        <dbReference type="ARBA" id="ARBA00023012"/>
    </source>
</evidence>
<dbReference type="Pfam" id="PF07730">
    <property type="entry name" value="HisKA_3"/>
    <property type="match status" value="1"/>
</dbReference>
<feature type="coiled-coil region" evidence="10">
    <location>
        <begin position="355"/>
        <end position="382"/>
    </location>
</feature>
<evidence type="ECO:0000256" key="3">
    <source>
        <dbReference type="ARBA" id="ARBA00022553"/>
    </source>
</evidence>
<dbReference type="SUPFAM" id="SSF55874">
    <property type="entry name" value="ATPase domain of HSP90 chaperone/DNA topoisomerase II/histidine kinase"/>
    <property type="match status" value="1"/>
</dbReference>
<feature type="domain" description="Histidine kinase" evidence="12">
    <location>
        <begin position="463"/>
        <end position="651"/>
    </location>
</feature>
<keyword evidence="3" id="KW-0597">Phosphoprotein</keyword>
<keyword evidence="11" id="KW-1133">Transmembrane helix</keyword>
<reference evidence="14" key="2">
    <citation type="submission" date="2015-09" db="EMBL/GenBank/DDBJ databases">
        <title>Draft genome sequence of a multidrug-resistant Chryseobacterium indologenes isolate from Malaysia.</title>
        <authorList>
            <person name="Yu C.Y."/>
            <person name="Ang G.Y."/>
            <person name="Chan K.-G."/>
        </authorList>
    </citation>
    <scope>NUCLEOTIDE SEQUENCE [LARGE SCALE GENOMIC DNA]</scope>
    <source>
        <strain evidence="14">CI_885</strain>
    </source>
</reference>
<dbReference type="Gene3D" id="1.20.5.1930">
    <property type="match status" value="1"/>
</dbReference>
<comment type="catalytic activity">
    <reaction evidence="1">
        <text>ATP + protein L-histidine = ADP + protein N-phospho-L-histidine.</text>
        <dbReference type="EC" id="2.7.13.3"/>
    </reaction>
</comment>
<evidence type="ECO:0000256" key="2">
    <source>
        <dbReference type="ARBA" id="ARBA00012438"/>
    </source>
</evidence>
<keyword evidence="5" id="KW-0547">Nucleotide-binding</keyword>
<dbReference type="PANTHER" id="PTHR24421:SF10">
    <property type="entry name" value="NITRATE_NITRITE SENSOR PROTEIN NARQ"/>
    <property type="match status" value="1"/>
</dbReference>
<keyword evidence="11" id="KW-0472">Membrane</keyword>
<feature type="repeat" description="TPR" evidence="9">
    <location>
        <begin position="159"/>
        <end position="192"/>
    </location>
</feature>
<dbReference type="InterPro" id="IPR050482">
    <property type="entry name" value="Sensor_HK_TwoCompSys"/>
</dbReference>
<accession>A0A0N0ZVV2</accession>
<evidence type="ECO:0000313" key="13">
    <source>
        <dbReference type="EMBL" id="KPE51175.1"/>
    </source>
</evidence>
<dbReference type="GO" id="GO:0000155">
    <property type="term" value="F:phosphorelay sensor kinase activity"/>
    <property type="evidence" value="ECO:0007669"/>
    <property type="project" value="InterPro"/>
</dbReference>
<protein>
    <recommendedName>
        <fullName evidence="2">histidine kinase</fullName>
        <ecNumber evidence="2">2.7.13.3</ecNumber>
    </recommendedName>
</protein>
<dbReference type="GO" id="GO:0016020">
    <property type="term" value="C:membrane"/>
    <property type="evidence" value="ECO:0007669"/>
    <property type="project" value="InterPro"/>
</dbReference>
<dbReference type="Gene3D" id="3.30.565.10">
    <property type="entry name" value="Histidine kinase-like ATPase, C-terminal domain"/>
    <property type="match status" value="1"/>
</dbReference>
<dbReference type="PANTHER" id="PTHR24421">
    <property type="entry name" value="NITRATE/NITRITE SENSOR PROTEIN NARX-RELATED"/>
    <property type="match status" value="1"/>
</dbReference>
<evidence type="ECO:0000256" key="10">
    <source>
        <dbReference type="SAM" id="Coils"/>
    </source>
</evidence>
<dbReference type="InterPro" id="IPR036890">
    <property type="entry name" value="HATPase_C_sf"/>
</dbReference>
<dbReference type="Pfam" id="PF02518">
    <property type="entry name" value="HATPase_c"/>
    <property type="match status" value="1"/>
</dbReference>